<proteinExistence type="predicted"/>
<keyword evidence="4" id="KW-1185">Reference proteome</keyword>
<evidence type="ECO:0000313" key="3">
    <source>
        <dbReference type="EMBL" id="MCW8086482.1"/>
    </source>
</evidence>
<reference evidence="3 4" key="1">
    <citation type="submission" date="2022-10" db="EMBL/GenBank/DDBJ databases">
        <title>Roseococcus glaciei nov., sp. nov., isolated from glacier.</title>
        <authorList>
            <person name="Liu Q."/>
            <person name="Xin Y.-H."/>
        </authorList>
    </citation>
    <scope>NUCLEOTIDE SEQUENCE [LARGE SCALE GENOMIC DNA]</scope>
    <source>
        <strain evidence="3 4">MDT2-1-1</strain>
    </source>
</reference>
<protein>
    <recommendedName>
        <fullName evidence="5">Lipoprotein</fullName>
    </recommendedName>
</protein>
<feature type="chain" id="PRO_5047019171" description="Lipoprotein" evidence="2">
    <location>
        <begin position="22"/>
        <end position="138"/>
    </location>
</feature>
<name>A0ABT3NWE3_9PROT</name>
<organism evidence="3 4">
    <name type="scientific">Sabulicella glaciei</name>
    <dbReference type="NCBI Taxonomy" id="2984948"/>
    <lineage>
        <taxon>Bacteria</taxon>
        <taxon>Pseudomonadati</taxon>
        <taxon>Pseudomonadota</taxon>
        <taxon>Alphaproteobacteria</taxon>
        <taxon>Acetobacterales</taxon>
        <taxon>Acetobacteraceae</taxon>
        <taxon>Sabulicella</taxon>
    </lineage>
</organism>
<keyword evidence="2" id="KW-0732">Signal</keyword>
<feature type="signal peptide" evidence="2">
    <location>
        <begin position="1"/>
        <end position="21"/>
    </location>
</feature>
<dbReference type="RefSeq" id="WP_301590540.1">
    <property type="nucleotide sequence ID" value="NZ_JAPFQI010000009.1"/>
</dbReference>
<dbReference type="EMBL" id="JAPFQI010000009">
    <property type="protein sequence ID" value="MCW8086482.1"/>
    <property type="molecule type" value="Genomic_DNA"/>
</dbReference>
<sequence>MVRKIFLMPLAALALSGCVVNEGVGYVSPGYSPGYYAAPAPSYYAPPAAYYAPPTAYYAPGPRYYAPPPRYYAAPSPRYYGGGPRYSEGPRRWDRGGQPPVVTVPRGPGRDYSGGPGPGFGNRGYSQLERGAVNLLPR</sequence>
<dbReference type="Proteomes" id="UP001526430">
    <property type="component" value="Unassembled WGS sequence"/>
</dbReference>
<evidence type="ECO:0000256" key="2">
    <source>
        <dbReference type="SAM" id="SignalP"/>
    </source>
</evidence>
<feature type="compositionally biased region" description="Gly residues" evidence="1">
    <location>
        <begin position="112"/>
        <end position="122"/>
    </location>
</feature>
<evidence type="ECO:0000256" key="1">
    <source>
        <dbReference type="SAM" id="MobiDB-lite"/>
    </source>
</evidence>
<accession>A0ABT3NWE3</accession>
<gene>
    <name evidence="3" type="ORF">OF850_12650</name>
</gene>
<evidence type="ECO:0008006" key="5">
    <source>
        <dbReference type="Google" id="ProtNLM"/>
    </source>
</evidence>
<comment type="caution">
    <text evidence="3">The sequence shown here is derived from an EMBL/GenBank/DDBJ whole genome shotgun (WGS) entry which is preliminary data.</text>
</comment>
<feature type="region of interest" description="Disordered" evidence="1">
    <location>
        <begin position="76"/>
        <end position="138"/>
    </location>
</feature>
<dbReference type="PROSITE" id="PS51257">
    <property type="entry name" value="PROKAR_LIPOPROTEIN"/>
    <property type="match status" value="1"/>
</dbReference>
<evidence type="ECO:0000313" key="4">
    <source>
        <dbReference type="Proteomes" id="UP001526430"/>
    </source>
</evidence>
<feature type="compositionally biased region" description="Low complexity" evidence="1">
    <location>
        <begin position="96"/>
        <end position="111"/>
    </location>
</feature>